<proteinExistence type="inferred from homology"/>
<dbReference type="GO" id="GO:0015031">
    <property type="term" value="P:protein transport"/>
    <property type="evidence" value="ECO:0007669"/>
    <property type="project" value="UniProtKB-KW"/>
</dbReference>
<dbReference type="Gene3D" id="3.30.420.270">
    <property type="match status" value="1"/>
</dbReference>
<dbReference type="InterPro" id="IPR003400">
    <property type="entry name" value="ExbD"/>
</dbReference>
<dbReference type="AlphaFoldDB" id="I4B931"/>
<evidence type="ECO:0000256" key="2">
    <source>
        <dbReference type="ARBA" id="ARBA00005811"/>
    </source>
</evidence>
<evidence type="ECO:0000256" key="4">
    <source>
        <dbReference type="ARBA" id="ARBA00022692"/>
    </source>
</evidence>
<dbReference type="PANTHER" id="PTHR30558">
    <property type="entry name" value="EXBD MEMBRANE COMPONENT OF PMF-DRIVEN MACROMOLECULE IMPORT SYSTEM"/>
    <property type="match status" value="1"/>
</dbReference>
<evidence type="ECO:0000256" key="3">
    <source>
        <dbReference type="ARBA" id="ARBA00022475"/>
    </source>
</evidence>
<dbReference type="GO" id="GO:0005886">
    <property type="term" value="C:plasma membrane"/>
    <property type="evidence" value="ECO:0007669"/>
    <property type="project" value="UniProtKB-SubCell"/>
</dbReference>
<keyword evidence="4 7" id="KW-0812">Transmembrane</keyword>
<dbReference type="KEGG" id="tpx:Turpa_3149"/>
<keyword evidence="5 8" id="KW-1133">Transmembrane helix</keyword>
<evidence type="ECO:0000256" key="8">
    <source>
        <dbReference type="SAM" id="Phobius"/>
    </source>
</evidence>
<protein>
    <submittedName>
        <fullName evidence="9">Cell division and transport-associated protein TolR</fullName>
    </submittedName>
</protein>
<evidence type="ECO:0000313" key="9">
    <source>
        <dbReference type="EMBL" id="AFM13788.1"/>
    </source>
</evidence>
<keyword evidence="7" id="KW-0653">Protein transport</keyword>
<evidence type="ECO:0000256" key="6">
    <source>
        <dbReference type="ARBA" id="ARBA00023136"/>
    </source>
</evidence>
<keyword evidence="9" id="KW-0132">Cell division</keyword>
<gene>
    <name evidence="9" type="ordered locus">Turpa_3149</name>
</gene>
<keyword evidence="3" id="KW-1003">Cell membrane</keyword>
<reference evidence="9 10" key="1">
    <citation type="submission" date="2012-06" db="EMBL/GenBank/DDBJ databases">
        <title>The complete chromosome of genome of Turneriella parva DSM 21527.</title>
        <authorList>
            <consortium name="US DOE Joint Genome Institute (JGI-PGF)"/>
            <person name="Lucas S."/>
            <person name="Han J."/>
            <person name="Lapidus A."/>
            <person name="Bruce D."/>
            <person name="Goodwin L."/>
            <person name="Pitluck S."/>
            <person name="Peters L."/>
            <person name="Kyrpides N."/>
            <person name="Mavromatis K."/>
            <person name="Ivanova N."/>
            <person name="Mikhailova N."/>
            <person name="Chertkov O."/>
            <person name="Detter J.C."/>
            <person name="Tapia R."/>
            <person name="Han C."/>
            <person name="Land M."/>
            <person name="Hauser L."/>
            <person name="Markowitz V."/>
            <person name="Cheng J.-F."/>
            <person name="Hugenholtz P."/>
            <person name="Woyke T."/>
            <person name="Wu D."/>
            <person name="Gronow S."/>
            <person name="Wellnitz S."/>
            <person name="Brambilla E."/>
            <person name="Klenk H.-P."/>
            <person name="Eisen J.A."/>
        </authorList>
    </citation>
    <scope>NUCLEOTIDE SEQUENCE [LARGE SCALE GENOMIC DNA]</scope>
    <source>
        <strain evidence="10">ATCC BAA-1111 / DSM 21527 / NCTC 11395 / H</strain>
    </source>
</reference>
<dbReference type="OrthoDB" id="14324at2"/>
<evidence type="ECO:0000256" key="1">
    <source>
        <dbReference type="ARBA" id="ARBA00004162"/>
    </source>
</evidence>
<keyword evidence="10" id="KW-1185">Reference proteome</keyword>
<dbReference type="HOGENOM" id="CLU_085305_1_3_12"/>
<dbReference type="STRING" id="869212.Turpa_3149"/>
<dbReference type="Pfam" id="PF02472">
    <property type="entry name" value="ExbD"/>
    <property type="match status" value="1"/>
</dbReference>
<sequence>MAGSSQKGSGPISDINVTPLVDIMLVLVIILMVTAEFTRYKTIPVNLPKVNAAAVKSEPHRLTVTIKKTGDLFIQDKPALNLDDVFDQVKAAKETYPDLAVILRAEGDHPYRKVLTVLDKIKAAGASKVGLAVDADKTY</sequence>
<accession>I4B931</accession>
<organism evidence="9 10">
    <name type="scientific">Turneriella parva (strain ATCC BAA-1111 / DSM 21527 / NCTC 11395 / H)</name>
    <name type="common">Leptospira parva</name>
    <dbReference type="NCBI Taxonomy" id="869212"/>
    <lineage>
        <taxon>Bacteria</taxon>
        <taxon>Pseudomonadati</taxon>
        <taxon>Spirochaetota</taxon>
        <taxon>Spirochaetia</taxon>
        <taxon>Leptospirales</taxon>
        <taxon>Leptospiraceae</taxon>
        <taxon>Turneriella</taxon>
    </lineage>
</organism>
<keyword evidence="6 8" id="KW-0472">Membrane</keyword>
<evidence type="ECO:0000313" key="10">
    <source>
        <dbReference type="Proteomes" id="UP000006048"/>
    </source>
</evidence>
<dbReference type="EMBL" id="CP002959">
    <property type="protein sequence ID" value="AFM13788.1"/>
    <property type="molecule type" value="Genomic_DNA"/>
</dbReference>
<dbReference type="GO" id="GO:0051301">
    <property type="term" value="P:cell division"/>
    <property type="evidence" value="ECO:0007669"/>
    <property type="project" value="UniProtKB-KW"/>
</dbReference>
<dbReference type="GO" id="GO:0022857">
    <property type="term" value="F:transmembrane transporter activity"/>
    <property type="evidence" value="ECO:0007669"/>
    <property type="project" value="InterPro"/>
</dbReference>
<dbReference type="Proteomes" id="UP000006048">
    <property type="component" value="Chromosome"/>
</dbReference>
<dbReference type="RefSeq" id="WP_014804288.1">
    <property type="nucleotide sequence ID" value="NC_018020.1"/>
</dbReference>
<name>I4B931_TURPD</name>
<evidence type="ECO:0000256" key="5">
    <source>
        <dbReference type="ARBA" id="ARBA00022989"/>
    </source>
</evidence>
<feature type="transmembrane region" description="Helical" evidence="8">
    <location>
        <begin position="20"/>
        <end position="38"/>
    </location>
</feature>
<evidence type="ECO:0000256" key="7">
    <source>
        <dbReference type="RuleBase" id="RU003879"/>
    </source>
</evidence>
<comment type="similarity">
    <text evidence="2 7">Belongs to the ExbD/TolR family.</text>
</comment>
<comment type="subcellular location">
    <subcellularLocation>
        <location evidence="1">Cell membrane</location>
        <topology evidence="1">Single-pass membrane protein</topology>
    </subcellularLocation>
    <subcellularLocation>
        <location evidence="7">Cell membrane</location>
        <topology evidence="7">Single-pass type II membrane protein</topology>
    </subcellularLocation>
</comment>
<keyword evidence="7" id="KW-0813">Transport</keyword>
<keyword evidence="9" id="KW-0131">Cell cycle</keyword>